<comment type="caution">
    <text evidence="4">The sequence shown here is derived from an EMBL/GenBank/DDBJ whole genome shotgun (WGS) entry which is preliminary data.</text>
</comment>
<dbReference type="Gene3D" id="3.40.630.30">
    <property type="match status" value="1"/>
</dbReference>
<dbReference type="CDD" id="cd04301">
    <property type="entry name" value="NAT_SF"/>
    <property type="match status" value="1"/>
</dbReference>
<name>A0ABU0WC76_9PROT</name>
<dbReference type="InterPro" id="IPR050832">
    <property type="entry name" value="Bact_Acetyltransf"/>
</dbReference>
<keyword evidence="1" id="KW-0808">Transferase</keyword>
<feature type="domain" description="N-acetyltransferase" evidence="3">
    <location>
        <begin position="25"/>
        <end position="166"/>
    </location>
</feature>
<proteinExistence type="predicted"/>
<dbReference type="Pfam" id="PF00583">
    <property type="entry name" value="Acetyltransf_1"/>
    <property type="match status" value="1"/>
</dbReference>
<evidence type="ECO:0000259" key="3">
    <source>
        <dbReference type="PROSITE" id="PS51186"/>
    </source>
</evidence>
<keyword evidence="5" id="KW-1185">Reference proteome</keyword>
<dbReference type="EMBL" id="JAUJFI010000008">
    <property type="protein sequence ID" value="MDQ2101741.1"/>
    <property type="molecule type" value="Genomic_DNA"/>
</dbReference>
<gene>
    <name evidence="4" type="ORF">QSG27_03430</name>
</gene>
<dbReference type="PANTHER" id="PTHR43877">
    <property type="entry name" value="AMINOALKYLPHOSPHONATE N-ACETYLTRANSFERASE-RELATED-RELATED"/>
    <property type="match status" value="1"/>
</dbReference>
<sequence length="180" mass="20071">MLSLMSVTAHGHCHRHRPLAEADIPRICRFPRDREELYFLFPRAAWPLTPDQVRESLAVRRDPTVVLSDGEVAGYANFATFEEGRSASLGNVSVAPWARRTGVAKHLVGVMMDRAFGHHGLPELLLRCFNTNTPALLLYAALGFVPVAIEERTAPWGDRLALFTLRMDRARWDGGSHAEG</sequence>
<keyword evidence="2" id="KW-0012">Acyltransferase</keyword>
<evidence type="ECO:0000256" key="1">
    <source>
        <dbReference type="ARBA" id="ARBA00022679"/>
    </source>
</evidence>
<evidence type="ECO:0000313" key="5">
    <source>
        <dbReference type="Proteomes" id="UP001227317"/>
    </source>
</evidence>
<dbReference type="SUPFAM" id="SSF55729">
    <property type="entry name" value="Acyl-CoA N-acyltransferases (Nat)"/>
    <property type="match status" value="1"/>
</dbReference>
<evidence type="ECO:0000313" key="4">
    <source>
        <dbReference type="EMBL" id="MDQ2101741.1"/>
    </source>
</evidence>
<accession>A0ABU0WC76</accession>
<protein>
    <submittedName>
        <fullName evidence="4">GNAT family N-acetyltransferase</fullName>
    </submittedName>
</protein>
<reference evidence="4 5" key="1">
    <citation type="submission" date="2023-06" db="EMBL/GenBank/DDBJ databases">
        <title>Azospirillum isscasensis sp.nov, a bacterium isolated from rhizosphere soil of rice.</title>
        <authorList>
            <person name="Wang H."/>
        </authorList>
    </citation>
    <scope>NUCLEOTIDE SEQUENCE [LARGE SCALE GENOMIC DNA]</scope>
    <source>
        <strain evidence="4 5">C340-1</strain>
    </source>
</reference>
<evidence type="ECO:0000256" key="2">
    <source>
        <dbReference type="ARBA" id="ARBA00023315"/>
    </source>
</evidence>
<organism evidence="4 5">
    <name type="scientific">Azospirillum isscasi</name>
    <dbReference type="NCBI Taxonomy" id="3053926"/>
    <lineage>
        <taxon>Bacteria</taxon>
        <taxon>Pseudomonadati</taxon>
        <taxon>Pseudomonadota</taxon>
        <taxon>Alphaproteobacteria</taxon>
        <taxon>Rhodospirillales</taxon>
        <taxon>Azospirillaceae</taxon>
        <taxon>Azospirillum</taxon>
    </lineage>
</organism>
<dbReference type="InterPro" id="IPR000182">
    <property type="entry name" value="GNAT_dom"/>
</dbReference>
<dbReference type="InterPro" id="IPR016181">
    <property type="entry name" value="Acyl_CoA_acyltransferase"/>
</dbReference>
<dbReference type="PROSITE" id="PS51186">
    <property type="entry name" value="GNAT"/>
    <property type="match status" value="1"/>
</dbReference>
<dbReference type="RefSeq" id="WP_306703747.1">
    <property type="nucleotide sequence ID" value="NZ_JAUJFI010000008.1"/>
</dbReference>
<dbReference type="Proteomes" id="UP001227317">
    <property type="component" value="Unassembled WGS sequence"/>
</dbReference>
<dbReference type="PANTHER" id="PTHR43877:SF2">
    <property type="entry name" value="AMINOALKYLPHOSPHONATE N-ACETYLTRANSFERASE-RELATED"/>
    <property type="match status" value="1"/>
</dbReference>